<dbReference type="Pfam" id="PF13374">
    <property type="entry name" value="TPR_10"/>
    <property type="match status" value="12"/>
</dbReference>
<dbReference type="Proteomes" id="UP000629468">
    <property type="component" value="Unassembled WGS sequence"/>
</dbReference>
<organism evidence="4 5">
    <name type="scientific">Agaricus bisporus var. burnettii</name>
    <dbReference type="NCBI Taxonomy" id="192524"/>
    <lineage>
        <taxon>Eukaryota</taxon>
        <taxon>Fungi</taxon>
        <taxon>Dikarya</taxon>
        <taxon>Basidiomycota</taxon>
        <taxon>Agaricomycotina</taxon>
        <taxon>Agaricomycetes</taxon>
        <taxon>Agaricomycetidae</taxon>
        <taxon>Agaricales</taxon>
        <taxon>Agaricineae</taxon>
        <taxon>Agaricaceae</taxon>
        <taxon>Agaricus</taxon>
    </lineage>
</organism>
<reference evidence="4 5" key="1">
    <citation type="journal article" name="Sci. Rep.">
        <title>Telomere-to-telomere assembled and centromere annotated genomes of the two main subspecies of the button mushroom Agaricus bisporus reveal especially polymorphic chromosome ends.</title>
        <authorList>
            <person name="Sonnenberg A.S.M."/>
            <person name="Sedaghat-Telgerd N."/>
            <person name="Lavrijssen B."/>
            <person name="Ohm R.A."/>
            <person name="Hendrickx P.M."/>
            <person name="Scholtmeijer K."/>
            <person name="Baars J.J.P."/>
            <person name="van Peer A."/>
        </authorList>
    </citation>
    <scope>NUCLEOTIDE SEQUENCE [LARGE SCALE GENOMIC DNA]</scope>
    <source>
        <strain evidence="4 5">H119_p4</strain>
    </source>
</reference>
<dbReference type="InterPro" id="IPR016035">
    <property type="entry name" value="Acyl_Trfase/lysoPLipase"/>
</dbReference>
<dbReference type="PRINTS" id="PR00381">
    <property type="entry name" value="KINESINLIGHT"/>
</dbReference>
<feature type="active site" description="Proton acceptor" evidence="2">
    <location>
        <position position="215"/>
    </location>
</feature>
<evidence type="ECO:0000256" key="2">
    <source>
        <dbReference type="PROSITE-ProRule" id="PRU01161"/>
    </source>
</evidence>
<feature type="short sequence motif" description="GXGXXG" evidence="2">
    <location>
        <begin position="29"/>
        <end position="34"/>
    </location>
</feature>
<dbReference type="GO" id="GO:0016042">
    <property type="term" value="P:lipid catabolic process"/>
    <property type="evidence" value="ECO:0007669"/>
    <property type="project" value="UniProtKB-UniRule"/>
</dbReference>
<dbReference type="InterPro" id="IPR053137">
    <property type="entry name" value="NLR-like"/>
</dbReference>
<dbReference type="GO" id="GO:0046486">
    <property type="term" value="P:glycerolipid metabolic process"/>
    <property type="evidence" value="ECO:0007669"/>
    <property type="project" value="UniProtKB-ARBA"/>
</dbReference>
<dbReference type="InterPro" id="IPR002641">
    <property type="entry name" value="PNPLA_dom"/>
</dbReference>
<dbReference type="PROSITE" id="PS51635">
    <property type="entry name" value="PNPLA"/>
    <property type="match status" value="1"/>
</dbReference>
<dbReference type="Pfam" id="PF13424">
    <property type="entry name" value="TPR_12"/>
    <property type="match status" value="1"/>
</dbReference>
<evidence type="ECO:0000313" key="5">
    <source>
        <dbReference type="Proteomes" id="UP000629468"/>
    </source>
</evidence>
<evidence type="ECO:0000259" key="3">
    <source>
        <dbReference type="PROSITE" id="PS51635"/>
    </source>
</evidence>
<feature type="short sequence motif" description="GXSXG" evidence="2">
    <location>
        <begin position="79"/>
        <end position="83"/>
    </location>
</feature>
<dbReference type="Pfam" id="PF25000">
    <property type="entry name" value="DUF7779"/>
    <property type="match status" value="1"/>
</dbReference>
<gene>
    <name evidence="4" type="ORF">Agabi119p4_6830</name>
</gene>
<dbReference type="SUPFAM" id="SSF52540">
    <property type="entry name" value="P-loop containing nucleoside triphosphate hydrolases"/>
    <property type="match status" value="1"/>
</dbReference>
<keyword evidence="2" id="KW-0378">Hydrolase</keyword>
<dbReference type="PANTHER" id="PTHR46082:SF6">
    <property type="entry name" value="AAA+ ATPASE DOMAIN-CONTAINING PROTEIN-RELATED"/>
    <property type="match status" value="1"/>
</dbReference>
<dbReference type="InterPro" id="IPR027417">
    <property type="entry name" value="P-loop_NTPase"/>
</dbReference>
<sequence length="1452" mass="163974">MHRMSSSTRNSGSRSTLEGPPLRLLALDGGGIRGLSELLILKEVMHKLMFEENEERKKDGGKPLSALPKPCDYFDLIGGTSTGGIIALMLGRLRMDVDTAIKNYDDLSKQVFSTIKLWGDGKFKATTLEAAMKSVVKTVTGDSESPLLEGDQAGVCRTFVCAKNAHNMDIPVLFRTYQSSETHSNCKIWEAARATSAAPTFFKRVIIGRDQPFIDGGLGRNNPSQVVLEEANVLFGARQIGCLVSIGTGQAGVNEIKKPGLWQQILPTNVIDALKRITTDCESTHEDVLRRFSKLPNTYFRLNVDQGMQGIELSEWEKLSNVEAHTMQYMRKEEVVGTLALLVSAIRDPRGQLPLEQLITPTPPKELVPQVRERKRCPLPVQPFMGREEILDKMRRYFEVGGDSRRVFVLHGLGGSGKTQIAFKFVQESTCFSDVFYIDATNEQTLRTDLEAITPGNTEQSVDASLHWLANQREGNWLLFFDNADDVNLKLNEFIPQCRCRSGNILVTTRNHELRLLSAKDGDAKVGAMEHEDAKNLLLDRARAEESDENQVLAEAIVQELHYFALAISQAGAYIHCRLSLSEYRKFYRRHHDRLLQNKEFQGEDPYERAVYATWSLSYDKLDVSSRSLLQMFSLLNHEGISEEIFEKAALSEEQLEDSELQNKVTELLNELGKRGLGWSWDFKQVIEHLRSYSLIEYDARNHTYSIHPLVQQWSRSTMKGNRQLMQKCVLSIIGLSISWTFDDQGYRYRRTLLQHISSSRASVDPEQMTPSVLSGLALVYFEQGQWKEAEALQVVVMEKRKRLLGDDHPHTLASMSNLASTYGDQGKWNKAEVLQVVVMEKSKQLLGDDHPHTLASMSNLASTYGDEGKWNKAEVLQVVVMEKSKQLFGDDHPHTLTSMANLATTYGKQGQWKEAEALQVVVMEKRKRLLGDDHPHTLTSMANLAATYWNQGQWKEAEALEVVVMEKSKQLLGDDHPDTLMSMANLASTYRNQGQWKEAEALQVVVMEKRKRLLGDDHPHTLTSMANLATTYRKQGQWKESEALRVVVMEKSKQLLGDDHPDTLTSLSNLASTYGDQGKWNEAESLQVVVMEKRKRLLGDDHPHTLTSMANLASTYGDQGQWNKAEVLQVVVMEKSKQLLGDDHPHTLMSMSNLASTYGDQGKWKESEMLRVVVMEKSKLLLGDDHPDTLTSLSNLASTYGDQGKWNEAESLQVVVMEKRKRLLGDDHPHTLTSMANLSSTYGDQGKWNEAEALEVVVMEKRKRLLGDDHPHTLTSMANLASTYGDQGKWNEAEALEVVVMEKRKQLLGDDHPHTLTSMANLASTYKNQGQWKEAEALQVVVMEKRKQLLEDWIDRATLPPKWDGRRLSFVGELWEIINSRKTGRKDNGCLDWLDPGGAEKRLSQTQYNLTPYYGEEIYPGETAAALRSGYDQDSLIKAIYNDYGYWMFVA</sequence>
<comment type="caution">
    <text evidence="4">The sequence shown here is derived from an EMBL/GenBank/DDBJ whole genome shotgun (WGS) entry which is preliminary data.</text>
</comment>
<dbReference type="InterPro" id="IPR056681">
    <property type="entry name" value="DUF7779"/>
</dbReference>
<protein>
    <recommendedName>
        <fullName evidence="3">PNPLA domain-containing protein</fullName>
    </recommendedName>
</protein>
<dbReference type="GO" id="GO:0043531">
    <property type="term" value="F:ADP binding"/>
    <property type="evidence" value="ECO:0007669"/>
    <property type="project" value="InterPro"/>
</dbReference>
<dbReference type="Gene3D" id="3.40.1090.10">
    <property type="entry name" value="Cytosolic phospholipase A2 catalytic domain"/>
    <property type="match status" value="1"/>
</dbReference>
<dbReference type="InterPro" id="IPR011990">
    <property type="entry name" value="TPR-like_helical_dom_sf"/>
</dbReference>
<dbReference type="SUPFAM" id="SSF52151">
    <property type="entry name" value="FabD/lysophospholipase-like"/>
    <property type="match status" value="1"/>
</dbReference>
<name>A0A8H7F096_AGABI</name>
<keyword evidence="1 2" id="KW-0443">Lipid metabolism</keyword>
<evidence type="ECO:0000313" key="4">
    <source>
        <dbReference type="EMBL" id="KAF7770856.1"/>
    </source>
</evidence>
<dbReference type="Pfam" id="PF01734">
    <property type="entry name" value="Patatin"/>
    <property type="match status" value="1"/>
</dbReference>
<dbReference type="GO" id="GO:0016787">
    <property type="term" value="F:hydrolase activity"/>
    <property type="evidence" value="ECO:0007669"/>
    <property type="project" value="UniProtKB-UniRule"/>
</dbReference>
<accession>A0A8H7F096</accession>
<feature type="domain" description="PNPLA" evidence="3">
    <location>
        <begin position="25"/>
        <end position="228"/>
    </location>
</feature>
<dbReference type="SUPFAM" id="SSF48452">
    <property type="entry name" value="TPR-like"/>
    <property type="match status" value="5"/>
</dbReference>
<feature type="short sequence motif" description="DGA/G" evidence="2">
    <location>
        <begin position="215"/>
        <end position="217"/>
    </location>
</feature>
<keyword evidence="2" id="KW-0442">Lipid degradation</keyword>
<dbReference type="Gene3D" id="3.40.50.300">
    <property type="entry name" value="P-loop containing nucleotide triphosphate hydrolases"/>
    <property type="match status" value="1"/>
</dbReference>
<dbReference type="EMBL" id="JABXXO010000009">
    <property type="protein sequence ID" value="KAF7770856.1"/>
    <property type="molecule type" value="Genomic_DNA"/>
</dbReference>
<dbReference type="PANTHER" id="PTHR46082">
    <property type="entry name" value="ATP/GTP-BINDING PROTEIN-RELATED"/>
    <property type="match status" value="1"/>
</dbReference>
<dbReference type="CDD" id="cd07216">
    <property type="entry name" value="Pat17_PNPLA8_PNPLA9_like3"/>
    <property type="match status" value="1"/>
</dbReference>
<proteinExistence type="predicted"/>
<dbReference type="Gene3D" id="1.25.40.10">
    <property type="entry name" value="Tetratricopeptide repeat domain"/>
    <property type="match status" value="4"/>
</dbReference>
<evidence type="ECO:0000256" key="1">
    <source>
        <dbReference type="ARBA" id="ARBA00023098"/>
    </source>
</evidence>
<feature type="active site" description="Nucleophile" evidence="2">
    <location>
        <position position="81"/>
    </location>
</feature>